<evidence type="ECO:0000256" key="3">
    <source>
        <dbReference type="SAM" id="SignalP"/>
    </source>
</evidence>
<comment type="caution">
    <text evidence="6">The sequence shown here is derived from an EMBL/GenBank/DDBJ whole genome shotgun (WGS) entry which is preliminary data.</text>
</comment>
<dbReference type="Pfam" id="PF11617">
    <property type="entry name" value="Cu-binding_MopE"/>
    <property type="match status" value="1"/>
</dbReference>
<feature type="domain" description="Sulfatase N-terminal" evidence="4">
    <location>
        <begin position="34"/>
        <end position="333"/>
    </location>
</feature>
<protein>
    <submittedName>
        <fullName evidence="6">YHYH protein</fullName>
    </submittedName>
</protein>
<evidence type="ECO:0000313" key="7">
    <source>
        <dbReference type="Proteomes" id="UP001497602"/>
    </source>
</evidence>
<dbReference type="RefSeq" id="WP_348737252.1">
    <property type="nucleotide sequence ID" value="NZ_CAXJRC010000006.1"/>
</dbReference>
<dbReference type="PANTHER" id="PTHR42693">
    <property type="entry name" value="ARYLSULFATASE FAMILY MEMBER"/>
    <property type="match status" value="1"/>
</dbReference>
<dbReference type="EMBL" id="CAXJRC010000006">
    <property type="protein sequence ID" value="CAL2105399.1"/>
    <property type="molecule type" value="Genomic_DNA"/>
</dbReference>
<dbReference type="NCBIfam" id="TIGR04183">
    <property type="entry name" value="Por_Secre_tail"/>
    <property type="match status" value="1"/>
</dbReference>
<evidence type="ECO:0000313" key="6">
    <source>
        <dbReference type="EMBL" id="CAL2105399.1"/>
    </source>
</evidence>
<feature type="domain" description="YHYH" evidence="5">
    <location>
        <begin position="533"/>
        <end position="731"/>
    </location>
</feature>
<dbReference type="InterPro" id="IPR026444">
    <property type="entry name" value="Secre_tail"/>
</dbReference>
<dbReference type="Gene3D" id="3.30.1120.10">
    <property type="match status" value="1"/>
</dbReference>
<dbReference type="InterPro" id="IPR050738">
    <property type="entry name" value="Sulfatase"/>
</dbReference>
<evidence type="ECO:0000259" key="5">
    <source>
        <dbReference type="Pfam" id="PF14240"/>
    </source>
</evidence>
<dbReference type="SUPFAM" id="SSF53649">
    <property type="entry name" value="Alkaline phosphatase-like"/>
    <property type="match status" value="1"/>
</dbReference>
<evidence type="ECO:0000259" key="4">
    <source>
        <dbReference type="Pfam" id="PF00884"/>
    </source>
</evidence>
<name>A0ABP1FAE4_9FLAO</name>
<comment type="similarity">
    <text evidence="1">Belongs to the sulfatase family.</text>
</comment>
<evidence type="ECO:0000256" key="1">
    <source>
        <dbReference type="ARBA" id="ARBA00008779"/>
    </source>
</evidence>
<proteinExistence type="inferred from homology"/>
<dbReference type="Gene3D" id="3.40.720.10">
    <property type="entry name" value="Alkaline Phosphatase, subunit A"/>
    <property type="match status" value="1"/>
</dbReference>
<dbReference type="Proteomes" id="UP001497602">
    <property type="component" value="Unassembled WGS sequence"/>
</dbReference>
<dbReference type="InterPro" id="IPR025924">
    <property type="entry name" value="YHYH_dom"/>
</dbReference>
<organism evidence="6 7">
    <name type="scientific">Tenacibaculum vairaonense</name>
    <dbReference type="NCBI Taxonomy" id="3137860"/>
    <lineage>
        <taxon>Bacteria</taxon>
        <taxon>Pseudomonadati</taxon>
        <taxon>Bacteroidota</taxon>
        <taxon>Flavobacteriia</taxon>
        <taxon>Flavobacteriales</taxon>
        <taxon>Flavobacteriaceae</taxon>
        <taxon>Tenacibaculum</taxon>
    </lineage>
</organism>
<feature type="signal peptide" evidence="3">
    <location>
        <begin position="1"/>
        <end position="30"/>
    </location>
</feature>
<dbReference type="Pfam" id="PF14240">
    <property type="entry name" value="YHYH"/>
    <property type="match status" value="1"/>
</dbReference>
<dbReference type="InterPro" id="IPR021655">
    <property type="entry name" value="Put_metal-bd"/>
</dbReference>
<gene>
    <name evidence="6" type="ORF">T190115A13A_150030</name>
</gene>
<evidence type="ECO:0000256" key="2">
    <source>
        <dbReference type="ARBA" id="ARBA00022729"/>
    </source>
</evidence>
<dbReference type="InterPro" id="IPR017850">
    <property type="entry name" value="Alkaline_phosphatase_core_sf"/>
</dbReference>
<keyword evidence="2 3" id="KW-0732">Signal</keyword>
<accession>A0ABP1FAE4</accession>
<dbReference type="PANTHER" id="PTHR42693:SF33">
    <property type="entry name" value="ARYLSULFATASE"/>
    <property type="match status" value="1"/>
</dbReference>
<reference evidence="6 7" key="1">
    <citation type="submission" date="2024-05" db="EMBL/GenBank/DDBJ databases">
        <authorList>
            <person name="Duchaud E."/>
        </authorList>
    </citation>
    <scope>NUCLEOTIDE SEQUENCE [LARGE SCALE GENOMIC DNA]</scope>
    <source>
        <strain evidence="6">Ena-SAMPLE-TAB-13-05-2024-13:56:06:370-140305</strain>
    </source>
</reference>
<dbReference type="Pfam" id="PF00884">
    <property type="entry name" value="Sulfatase"/>
    <property type="match status" value="1"/>
</dbReference>
<feature type="chain" id="PRO_5046691016" evidence="3">
    <location>
        <begin position="31"/>
        <end position="870"/>
    </location>
</feature>
<keyword evidence="7" id="KW-1185">Reference proteome</keyword>
<dbReference type="InterPro" id="IPR000917">
    <property type="entry name" value="Sulfatase_N"/>
</dbReference>
<sequence length="870" mass="96053">MTYLVHKNFFKKARNLLIISCLLNASFLLSQNTPNILCIVADDLGIDALHASDYGISLSSQPITPNIQSLKNDGISFLNTWATPQCTTTRASVISGKYGINSGVRNVPDNLEVTHQSIFTYINNNITTSYAKAAIGKWHISNPVNTNHPQSHGADYYEGVISGTINDYYSWEKVDNNGQTIQVNEYVTKHLTDVASSWISSQTKPWFLWLAHIAPHTPFHQPPSGTYSQTDLSGNRGMYLAAIESLDYYIGELLNNMDQATRDNTVIIFIGDNGTPNGVARYFPSGHGKTSMYEGGLRVPMIISGKGVIRKGKLESGLAQVNDIYATTVELLGKDLQGGIYNSYSLADALTTENTITRPYIYSDYIDNGVEYWAIRNNTYKLIENENGGAEFYNVVNDLEENNNLIGLLTNDETKILNELKTEAAKIRNGWSCQDDILNGEETTIDACANCPTDVLSSTNIGCCDTSSQPSIYYEYYENNLRKIYSNSYPNHDFCYKNTSSVPTQSYHELEMDLDPVISGTITNVINQNSGRPATTFGVALNGVMFAPGPALPFVFLNPTTNEYNWNWVFEPTNNQGAGSDKVSLDCASAHTSNSHGYHYHGEMFSYLENEITGITTATTVNEIIQIGWAADGFPILYKFGPDATGAIKALQPSYKLKEGERPGDGTTAPCGPYSGKYTNDYEYQEGLGDLDECNGKASNITLQTANGTETFEYFYVITSTFPQIPRCLVGNVNSTFANAQVTGTDADGDGFIAAIDCDDTNAAIHPNATEIPGNDIDENCDGSKVLNTKEYDYPSVNMLYNIHTSVVRLIKNNISSYTVKLYDVKGKEIMNFDNSPEFISIKNLPNGMYVLNIKSEIKNIKQTYKLVKK</sequence>